<name>A0A495V5G3_9GAMM</name>
<dbReference type="AlphaFoldDB" id="A0A495V5G3"/>
<protein>
    <submittedName>
        <fullName evidence="1">Uncharacterized protein</fullName>
    </submittedName>
</protein>
<gene>
    <name evidence="1" type="ORF">BDD21_1899</name>
</gene>
<reference evidence="1 2" key="1">
    <citation type="submission" date="2018-10" db="EMBL/GenBank/DDBJ databases">
        <title>Genomic Encyclopedia of Archaeal and Bacterial Type Strains, Phase II (KMG-II): from individual species to whole genera.</title>
        <authorList>
            <person name="Goeker M."/>
        </authorList>
    </citation>
    <scope>NUCLEOTIDE SEQUENCE [LARGE SCALE GENOMIC DNA]</scope>
    <source>
        <strain evidence="1 2">DSM 235</strain>
    </source>
</reference>
<dbReference type="OrthoDB" id="6198978at2"/>
<evidence type="ECO:0000313" key="2">
    <source>
        <dbReference type="Proteomes" id="UP000274556"/>
    </source>
</evidence>
<dbReference type="Proteomes" id="UP000274556">
    <property type="component" value="Unassembled WGS sequence"/>
</dbReference>
<dbReference type="RefSeq" id="WP_120796948.1">
    <property type="nucleotide sequence ID" value="NZ_RBXL01000001.1"/>
</dbReference>
<organism evidence="1 2">
    <name type="scientific">Thiocapsa rosea</name>
    <dbReference type="NCBI Taxonomy" id="69360"/>
    <lineage>
        <taxon>Bacteria</taxon>
        <taxon>Pseudomonadati</taxon>
        <taxon>Pseudomonadota</taxon>
        <taxon>Gammaproteobacteria</taxon>
        <taxon>Chromatiales</taxon>
        <taxon>Chromatiaceae</taxon>
        <taxon>Thiocapsa</taxon>
    </lineage>
</organism>
<keyword evidence="2" id="KW-1185">Reference proteome</keyword>
<dbReference type="EMBL" id="RBXL01000001">
    <property type="protein sequence ID" value="RKT44514.1"/>
    <property type="molecule type" value="Genomic_DNA"/>
</dbReference>
<comment type="caution">
    <text evidence="1">The sequence shown here is derived from an EMBL/GenBank/DDBJ whole genome shotgun (WGS) entry which is preliminary data.</text>
</comment>
<evidence type="ECO:0000313" key="1">
    <source>
        <dbReference type="EMBL" id="RKT44514.1"/>
    </source>
</evidence>
<accession>A0A495V5G3</accession>
<sequence length="88" mass="9589">MPKTIFPVGERLYLEVRIGFLRREQTLSGWCRERGIAPCNARQALIGSWRGPKGQALKSELIQASGVEPLVVVPSDTDSLAEPGQAGQ</sequence>
<proteinExistence type="predicted"/>